<protein>
    <submittedName>
        <fullName evidence="3">Spore maturation protein A</fullName>
    </submittedName>
</protein>
<dbReference type="Pfam" id="PF07670">
    <property type="entry name" value="Gate"/>
    <property type="match status" value="1"/>
</dbReference>
<reference evidence="3 4" key="1">
    <citation type="submission" date="2019-09" db="EMBL/GenBank/DDBJ databases">
        <title>Genome sequence of Clostridium sp. EA1.</title>
        <authorList>
            <person name="Poehlein A."/>
            <person name="Bengelsdorf F.R."/>
            <person name="Daniel R."/>
        </authorList>
    </citation>
    <scope>NUCLEOTIDE SEQUENCE [LARGE SCALE GENOMIC DNA]</scope>
    <source>
        <strain evidence="3 4">EA1</strain>
    </source>
</reference>
<feature type="transmembrane region" description="Helical" evidence="1">
    <location>
        <begin position="7"/>
        <end position="26"/>
    </location>
</feature>
<comment type="caution">
    <text evidence="3">The sequence shown here is derived from an EMBL/GenBank/DDBJ whole genome shotgun (WGS) entry which is preliminary data.</text>
</comment>
<name>A0A6N8HXI5_9FIRM</name>
<keyword evidence="4" id="KW-1185">Reference proteome</keyword>
<proteinExistence type="predicted"/>
<evidence type="ECO:0000313" key="4">
    <source>
        <dbReference type="Proteomes" id="UP000469440"/>
    </source>
</evidence>
<keyword evidence="1" id="KW-1133">Transmembrane helix</keyword>
<dbReference type="InterPro" id="IPR011642">
    <property type="entry name" value="Gate_dom"/>
</dbReference>
<sequence length="195" mass="20402">MNKLLNYIWAGMILFSVFCAAVTGRMEPLSNAVLSGASGAVTLVLSMTGMMCAWTGLMKIADEGGLTLLLAKALNPLMRRLFPECKPGGPAVKAMCMNITANLLGLGNAATPLGIAAMQELKKNNPTQTADNSMVTFVVLNTASIQLIPTTLGILRAQYGSAAPFEILPAVWVTSVCSVIVGLTAAKLMEGLLRG</sequence>
<evidence type="ECO:0000256" key="1">
    <source>
        <dbReference type="SAM" id="Phobius"/>
    </source>
</evidence>
<dbReference type="AlphaFoldDB" id="A0A6N8HXI5"/>
<feature type="transmembrane region" description="Helical" evidence="1">
    <location>
        <begin position="134"/>
        <end position="155"/>
    </location>
</feature>
<keyword evidence="1" id="KW-0472">Membrane</keyword>
<feature type="transmembrane region" description="Helical" evidence="1">
    <location>
        <begin position="32"/>
        <end position="54"/>
    </location>
</feature>
<gene>
    <name evidence="3" type="primary">spmA</name>
    <name evidence="3" type="ORF">CAFE_10770</name>
</gene>
<evidence type="ECO:0000259" key="2">
    <source>
        <dbReference type="Pfam" id="PF07670"/>
    </source>
</evidence>
<accession>A0A6N8HXI5</accession>
<dbReference type="Proteomes" id="UP000469440">
    <property type="component" value="Unassembled WGS sequence"/>
</dbReference>
<feature type="transmembrane region" description="Helical" evidence="1">
    <location>
        <begin position="167"/>
        <end position="186"/>
    </location>
</feature>
<feature type="domain" description="Nucleoside transporter/FeoB GTPase Gate" evidence="2">
    <location>
        <begin position="45"/>
        <end position="155"/>
    </location>
</feature>
<dbReference type="RefSeq" id="WP_321173051.1">
    <property type="nucleotide sequence ID" value="NZ_CP060286.1"/>
</dbReference>
<dbReference type="EMBL" id="VWXL01000027">
    <property type="protein sequence ID" value="MVB10389.1"/>
    <property type="molecule type" value="Genomic_DNA"/>
</dbReference>
<evidence type="ECO:0000313" key="3">
    <source>
        <dbReference type="EMBL" id="MVB10389.1"/>
    </source>
</evidence>
<keyword evidence="1" id="KW-0812">Transmembrane</keyword>
<organism evidence="3 4">
    <name type="scientific">Caproicibacter fermentans</name>
    <dbReference type="NCBI Taxonomy" id="2576756"/>
    <lineage>
        <taxon>Bacteria</taxon>
        <taxon>Bacillati</taxon>
        <taxon>Bacillota</taxon>
        <taxon>Clostridia</taxon>
        <taxon>Eubacteriales</taxon>
        <taxon>Acutalibacteraceae</taxon>
        <taxon>Caproicibacter</taxon>
    </lineage>
</organism>